<keyword evidence="7" id="KW-0408">Iron</keyword>
<proteinExistence type="inferred from homology"/>
<evidence type="ECO:0000313" key="10">
    <source>
        <dbReference type="EMBL" id="RAP76545.1"/>
    </source>
</evidence>
<organism evidence="10 11">
    <name type="scientific">Paenibacillus montanisoli</name>
    <dbReference type="NCBI Taxonomy" id="2081970"/>
    <lineage>
        <taxon>Bacteria</taxon>
        <taxon>Bacillati</taxon>
        <taxon>Bacillota</taxon>
        <taxon>Bacilli</taxon>
        <taxon>Bacillales</taxon>
        <taxon>Paenibacillaceae</taxon>
        <taxon>Paenibacillus</taxon>
    </lineage>
</organism>
<keyword evidence="7" id="KW-0349">Heme</keyword>
<dbReference type="Pfam" id="PF00115">
    <property type="entry name" value="COX1"/>
    <property type="match status" value="1"/>
</dbReference>
<feature type="transmembrane region" description="Helical" evidence="8">
    <location>
        <begin position="253"/>
        <end position="271"/>
    </location>
</feature>
<dbReference type="Proteomes" id="UP000249260">
    <property type="component" value="Unassembled WGS sequence"/>
</dbReference>
<dbReference type="InterPro" id="IPR036927">
    <property type="entry name" value="Cyt_c_oxase-like_su1_sf"/>
</dbReference>
<evidence type="ECO:0000256" key="4">
    <source>
        <dbReference type="ARBA" id="ARBA00022982"/>
    </source>
</evidence>
<keyword evidence="7" id="KW-0813">Transport</keyword>
<evidence type="ECO:0000256" key="3">
    <source>
        <dbReference type="ARBA" id="ARBA00022692"/>
    </source>
</evidence>
<dbReference type="PROSITE" id="PS00077">
    <property type="entry name" value="COX1_CUB"/>
    <property type="match status" value="1"/>
</dbReference>
<feature type="transmembrane region" description="Helical" evidence="8">
    <location>
        <begin position="18"/>
        <end position="39"/>
    </location>
</feature>
<dbReference type="GO" id="GO:0004129">
    <property type="term" value="F:cytochrome-c oxidase activity"/>
    <property type="evidence" value="ECO:0007669"/>
    <property type="project" value="InterPro"/>
</dbReference>
<dbReference type="PRINTS" id="PR01165">
    <property type="entry name" value="CYCOXIDASEI"/>
</dbReference>
<dbReference type="PANTHER" id="PTHR10422:SF40">
    <property type="entry name" value="CYTOCHROME C OXIDASE SUBUNIT I"/>
    <property type="match status" value="1"/>
</dbReference>
<feature type="transmembrane region" description="Helical" evidence="8">
    <location>
        <begin position="420"/>
        <end position="440"/>
    </location>
</feature>
<feature type="transmembrane region" description="Helical" evidence="8">
    <location>
        <begin position="338"/>
        <end position="359"/>
    </location>
</feature>
<reference evidence="10 11" key="1">
    <citation type="submission" date="2018-06" db="EMBL/GenBank/DDBJ databases">
        <title>Paenibacillus montanisoli sp. nov., isolated from mountain area soil.</title>
        <authorList>
            <person name="Wu M."/>
        </authorList>
    </citation>
    <scope>NUCLEOTIDE SEQUENCE [LARGE SCALE GENOMIC DNA]</scope>
    <source>
        <strain evidence="10 11">RA17</strain>
    </source>
</reference>
<dbReference type="GO" id="GO:0009060">
    <property type="term" value="P:aerobic respiration"/>
    <property type="evidence" value="ECO:0007669"/>
    <property type="project" value="InterPro"/>
</dbReference>
<comment type="similarity">
    <text evidence="7">Belongs to the heme-copper respiratory oxidase family.</text>
</comment>
<name>A0A328U6G9_9BACL</name>
<dbReference type="InterPro" id="IPR033943">
    <property type="entry name" value="Ba3-like_Oxidase_I"/>
</dbReference>
<evidence type="ECO:0000256" key="7">
    <source>
        <dbReference type="RuleBase" id="RU000370"/>
    </source>
</evidence>
<sequence length="555" mass="62439">MSQQSEERFMFDPKDRKLILSHIGVSFVAIFIGAIAGLLQGLQRTGYIELPASLEYYQLLTIHGVMMALIFTTFFIIGFLYAGVARTLGGSMHSGPRNTAWWGYYLMVIGTILAAIKILSNDASVLYTFYAPLQADPLFYIGMALVIVGSWLSGIAIFAAYGKWKRANKGEPSPLFAYMSVATMVLWLICTVGVAIEVVFQLIPWSLGWVDRINVELSRTLFWYFGHPLVYFWLLPAYIYWYVNVPKIIGGKIFSASLPRLTFVLFILYSIPVGFHHQLMEPGIAAFWKFLQVVLTMIVVIPSLMTAFSMLATFELAGREKGAKGRFGFFRKLPFHDARFFAAFVGMIIFIPAGAGGIVNASYQLDQVVHNTLWITGHFHLTVASTVALTFFAISYTLFPSLTGRKVTPFANRLGIAHTIIWALGMIFMSIPMHIVGLLGEPRRTAYTTYMDHPIVSTWAPYRTLMGIGSVFLFIGVLMFLYIAIYLWFFAPRTEEHVDFPIGEVRDTGHNPPAIYERWSVWVILTIILTLIAYTIPVMSMLQHSPPGSAGFRTW</sequence>
<keyword evidence="11" id="KW-1185">Reference proteome</keyword>
<dbReference type="PROSITE" id="PS50855">
    <property type="entry name" value="COX1"/>
    <property type="match status" value="1"/>
</dbReference>
<evidence type="ECO:0000256" key="6">
    <source>
        <dbReference type="ARBA" id="ARBA00023136"/>
    </source>
</evidence>
<keyword evidence="6 8" id="KW-0472">Membrane</keyword>
<dbReference type="Gene3D" id="1.20.210.10">
    <property type="entry name" value="Cytochrome c oxidase-like, subunit I domain"/>
    <property type="match status" value="1"/>
</dbReference>
<dbReference type="AlphaFoldDB" id="A0A328U6G9"/>
<keyword evidence="4 7" id="KW-0249">Electron transport</keyword>
<feature type="domain" description="Cytochrome oxidase subunit I profile" evidence="9">
    <location>
        <begin position="1"/>
        <end position="486"/>
    </location>
</feature>
<feature type="transmembrane region" description="Helical" evidence="8">
    <location>
        <begin position="379"/>
        <end position="399"/>
    </location>
</feature>
<feature type="transmembrane region" description="Helical" evidence="8">
    <location>
        <begin position="519"/>
        <end position="539"/>
    </location>
</feature>
<keyword evidence="5 8" id="KW-1133">Transmembrane helix</keyword>
<feature type="transmembrane region" description="Helical" evidence="8">
    <location>
        <begin position="176"/>
        <end position="201"/>
    </location>
</feature>
<evidence type="ECO:0000256" key="5">
    <source>
        <dbReference type="ARBA" id="ARBA00022989"/>
    </source>
</evidence>
<dbReference type="InterPro" id="IPR023615">
    <property type="entry name" value="Cyt_c_Oxase_su1_BS"/>
</dbReference>
<feature type="transmembrane region" description="Helical" evidence="8">
    <location>
        <begin position="291"/>
        <end position="317"/>
    </location>
</feature>
<dbReference type="InterPro" id="IPR000883">
    <property type="entry name" value="Cyt_C_Oxase_1"/>
</dbReference>
<dbReference type="EMBL" id="QLUW01000002">
    <property type="protein sequence ID" value="RAP76545.1"/>
    <property type="molecule type" value="Genomic_DNA"/>
</dbReference>
<feature type="transmembrane region" description="Helical" evidence="8">
    <location>
        <begin position="139"/>
        <end position="164"/>
    </location>
</feature>
<dbReference type="PANTHER" id="PTHR10422">
    <property type="entry name" value="CYTOCHROME C OXIDASE SUBUNIT 1"/>
    <property type="match status" value="1"/>
</dbReference>
<dbReference type="CDD" id="cd01660">
    <property type="entry name" value="ba3-like_Oxidase_I"/>
    <property type="match status" value="1"/>
</dbReference>
<evidence type="ECO:0000313" key="11">
    <source>
        <dbReference type="Proteomes" id="UP000249260"/>
    </source>
</evidence>
<feature type="transmembrane region" description="Helical" evidence="8">
    <location>
        <begin position="221"/>
        <end position="241"/>
    </location>
</feature>
<gene>
    <name evidence="10" type="ORF">DL346_14310</name>
</gene>
<protein>
    <submittedName>
        <fullName evidence="10">Cytochrome C</fullName>
    </submittedName>
</protein>
<comment type="caution">
    <text evidence="10">The sequence shown here is derived from an EMBL/GenBank/DDBJ whole genome shotgun (WGS) entry which is preliminary data.</text>
</comment>
<dbReference type="OrthoDB" id="9764568at2"/>
<evidence type="ECO:0000259" key="9">
    <source>
        <dbReference type="PROSITE" id="PS50855"/>
    </source>
</evidence>
<dbReference type="GO" id="GO:0016020">
    <property type="term" value="C:membrane"/>
    <property type="evidence" value="ECO:0007669"/>
    <property type="project" value="UniProtKB-SubCell"/>
</dbReference>
<feature type="transmembrane region" description="Helical" evidence="8">
    <location>
        <begin position="102"/>
        <end position="119"/>
    </location>
</feature>
<accession>A0A328U6G9</accession>
<dbReference type="InterPro" id="IPR023616">
    <property type="entry name" value="Cyt_c_oxase-like_su1_dom"/>
</dbReference>
<keyword evidence="7" id="KW-0479">Metal-binding</keyword>
<evidence type="ECO:0000256" key="1">
    <source>
        <dbReference type="ARBA" id="ARBA00004141"/>
    </source>
</evidence>
<dbReference type="SUPFAM" id="SSF81442">
    <property type="entry name" value="Cytochrome c oxidase subunit I-like"/>
    <property type="match status" value="1"/>
</dbReference>
<keyword evidence="3 7" id="KW-0812">Transmembrane</keyword>
<feature type="transmembrane region" description="Helical" evidence="8">
    <location>
        <begin position="460"/>
        <end position="489"/>
    </location>
</feature>
<dbReference type="RefSeq" id="WP_112882763.1">
    <property type="nucleotide sequence ID" value="NZ_QLUW01000002.1"/>
</dbReference>
<keyword evidence="2 7" id="KW-0679">Respiratory chain</keyword>
<dbReference type="GO" id="GO:0020037">
    <property type="term" value="F:heme binding"/>
    <property type="evidence" value="ECO:0007669"/>
    <property type="project" value="InterPro"/>
</dbReference>
<evidence type="ECO:0000256" key="2">
    <source>
        <dbReference type="ARBA" id="ARBA00022660"/>
    </source>
</evidence>
<evidence type="ECO:0000256" key="8">
    <source>
        <dbReference type="SAM" id="Phobius"/>
    </source>
</evidence>
<comment type="subcellular location">
    <subcellularLocation>
        <location evidence="1">Membrane</location>
        <topology evidence="1">Multi-pass membrane protein</topology>
    </subcellularLocation>
</comment>
<feature type="transmembrane region" description="Helical" evidence="8">
    <location>
        <begin position="59"/>
        <end position="81"/>
    </location>
</feature>